<dbReference type="PANTHER" id="PTHR42770:SF7">
    <property type="entry name" value="MEMBRANE PROTEIN"/>
    <property type="match status" value="1"/>
</dbReference>
<reference evidence="7 8" key="1">
    <citation type="journal article" date="2021" name="Int. J. Syst. Evol. Microbiol.">
        <title>Reticulibacter mediterranei gen. nov., sp. nov., within the new family Reticulibacteraceae fam. nov., and Ktedonospora formicarum gen. nov., sp. nov., Ktedonobacter robiniae sp. nov., Dictyobacter formicarum sp. nov. and Dictyobacter arantiisoli sp. nov., belonging to the class Ktedonobacteria.</title>
        <authorList>
            <person name="Yabe S."/>
            <person name="Zheng Y."/>
            <person name="Wang C.M."/>
            <person name="Sakai Y."/>
            <person name="Abe K."/>
            <person name="Yokota A."/>
            <person name="Donadio S."/>
            <person name="Cavaletti L."/>
            <person name="Monciardini P."/>
        </authorList>
    </citation>
    <scope>NUCLEOTIDE SEQUENCE [LARGE SCALE GENOMIC DNA]</scope>
    <source>
        <strain evidence="7 8">SOSP1-9</strain>
    </source>
</reference>
<comment type="subcellular location">
    <subcellularLocation>
        <location evidence="1">Cell membrane</location>
        <topology evidence="1">Multi-pass membrane protein</topology>
    </subcellularLocation>
</comment>
<accession>A0ABQ3VTX5</accession>
<evidence type="ECO:0000313" key="7">
    <source>
        <dbReference type="EMBL" id="GHO89278.1"/>
    </source>
</evidence>
<feature type="transmembrane region" description="Helical" evidence="6">
    <location>
        <begin position="459"/>
        <end position="480"/>
    </location>
</feature>
<dbReference type="PANTHER" id="PTHR42770">
    <property type="entry name" value="AMINO ACID TRANSPORTER-RELATED"/>
    <property type="match status" value="1"/>
</dbReference>
<feature type="transmembrane region" description="Helical" evidence="6">
    <location>
        <begin position="425"/>
        <end position="447"/>
    </location>
</feature>
<keyword evidence="2" id="KW-1003">Cell membrane</keyword>
<feature type="transmembrane region" description="Helical" evidence="6">
    <location>
        <begin position="32"/>
        <end position="53"/>
    </location>
</feature>
<dbReference type="InterPro" id="IPR050367">
    <property type="entry name" value="APC_superfamily"/>
</dbReference>
<evidence type="ECO:0000256" key="4">
    <source>
        <dbReference type="ARBA" id="ARBA00022989"/>
    </source>
</evidence>
<keyword evidence="4 6" id="KW-1133">Transmembrane helix</keyword>
<feature type="transmembrane region" description="Helical" evidence="6">
    <location>
        <begin position="344"/>
        <end position="369"/>
    </location>
</feature>
<dbReference type="RefSeq" id="WP_201366807.1">
    <property type="nucleotide sequence ID" value="NZ_BNJJ01000034.1"/>
</dbReference>
<evidence type="ECO:0000313" key="8">
    <source>
        <dbReference type="Proteomes" id="UP000635565"/>
    </source>
</evidence>
<comment type="caution">
    <text evidence="7">The sequence shown here is derived from an EMBL/GenBank/DDBJ whole genome shotgun (WGS) entry which is preliminary data.</text>
</comment>
<feature type="transmembrane region" description="Helical" evidence="6">
    <location>
        <begin position="140"/>
        <end position="159"/>
    </location>
</feature>
<name>A0ABQ3VTX5_9CHLR</name>
<feature type="transmembrane region" description="Helical" evidence="6">
    <location>
        <begin position="244"/>
        <end position="267"/>
    </location>
</feature>
<dbReference type="Gene3D" id="1.20.1740.10">
    <property type="entry name" value="Amino acid/polyamine transporter I"/>
    <property type="match status" value="1"/>
</dbReference>
<keyword evidence="8" id="KW-1185">Reference proteome</keyword>
<feature type="transmembrane region" description="Helical" evidence="6">
    <location>
        <begin position="287"/>
        <end position="308"/>
    </location>
</feature>
<feature type="transmembrane region" description="Helical" evidence="6">
    <location>
        <begin position="381"/>
        <end position="405"/>
    </location>
</feature>
<proteinExistence type="predicted"/>
<organism evidence="7 8">
    <name type="scientific">Dictyobacter formicarum</name>
    <dbReference type="NCBI Taxonomy" id="2778368"/>
    <lineage>
        <taxon>Bacteria</taxon>
        <taxon>Bacillati</taxon>
        <taxon>Chloroflexota</taxon>
        <taxon>Ktedonobacteria</taxon>
        <taxon>Ktedonobacterales</taxon>
        <taxon>Dictyobacteraceae</taxon>
        <taxon>Dictyobacter</taxon>
    </lineage>
</organism>
<feature type="transmembrane region" description="Helical" evidence="6">
    <location>
        <begin position="212"/>
        <end position="232"/>
    </location>
</feature>
<feature type="transmembrane region" description="Helical" evidence="6">
    <location>
        <begin position="59"/>
        <end position="84"/>
    </location>
</feature>
<evidence type="ECO:0000256" key="2">
    <source>
        <dbReference type="ARBA" id="ARBA00022475"/>
    </source>
</evidence>
<feature type="transmembrane region" description="Helical" evidence="6">
    <location>
        <begin position="96"/>
        <end position="120"/>
    </location>
</feature>
<dbReference type="EMBL" id="BNJJ01000034">
    <property type="protein sequence ID" value="GHO89278.1"/>
    <property type="molecule type" value="Genomic_DNA"/>
</dbReference>
<evidence type="ECO:0000256" key="5">
    <source>
        <dbReference type="ARBA" id="ARBA00023136"/>
    </source>
</evidence>
<dbReference type="Proteomes" id="UP000635565">
    <property type="component" value="Unassembled WGS sequence"/>
</dbReference>
<dbReference type="PIRSF" id="PIRSF006060">
    <property type="entry name" value="AA_transporter"/>
    <property type="match status" value="1"/>
</dbReference>
<dbReference type="Pfam" id="PF13520">
    <property type="entry name" value="AA_permease_2"/>
    <property type="match status" value="1"/>
</dbReference>
<evidence type="ECO:0000256" key="1">
    <source>
        <dbReference type="ARBA" id="ARBA00004651"/>
    </source>
</evidence>
<protein>
    <submittedName>
        <fullName evidence="7">Amino acid permease</fullName>
    </submittedName>
</protein>
<feature type="transmembrane region" description="Helical" evidence="6">
    <location>
        <begin position="171"/>
        <end position="192"/>
    </location>
</feature>
<dbReference type="InterPro" id="IPR002293">
    <property type="entry name" value="AA/rel_permease1"/>
</dbReference>
<gene>
    <name evidence="7" type="ORF">KSZ_72840</name>
</gene>
<evidence type="ECO:0000256" key="6">
    <source>
        <dbReference type="SAM" id="Phobius"/>
    </source>
</evidence>
<keyword evidence="5 6" id="KW-0472">Membrane</keyword>
<evidence type="ECO:0000256" key="3">
    <source>
        <dbReference type="ARBA" id="ARBA00022692"/>
    </source>
</evidence>
<sequence>METNSDHVSGVTLRSERIAGGLLPKVLNSFDMVAIFVAIVLFASNGAVVAGSAGPSAYIYWALGFITFLIPGAIVTGQLGLMFPNEGSIYIWTNKAFGSFMGFFAGFCAWWPGILVMIATGDGVVSLLQQLNSRWLTEPWQQGLIILLVIVFSFILSVLRFRVTQNFVNVVFVAYGGAILLVGLAGLLAIFSRHPAPVDYAGHNWLPVSSNWTFYGTVILALLGVEVPLNMGVEITHPRSITRYLLWGSAVVIAGYLLVTFGVMTAVTPVSAQGSPSAIAQAVKSSFGAVGPILGVIVNIIFIGFFLFNTAVYNYSFGRLLFVSGLDRRMPAVISRVNANKVPWVAVLTQTIIAAFFTVVTFVITPYALNTGLKPADLSTVIYDILQAAVTVIWCVSMVILFIDVIIIRSKYHADFGRARLAPDWVFYVCSIVGLIASAVGIYVTFTGPWTSLISYTQWLLWIGGIGLISLLIGVALFFAGQHYVKSDTNDEEVIAQASA</sequence>
<keyword evidence="3 6" id="KW-0812">Transmembrane</keyword>